<protein>
    <submittedName>
        <fullName evidence="2">Nucleotidyltransferase</fullName>
    </submittedName>
</protein>
<dbReference type="Pfam" id="PF18144">
    <property type="entry name" value="SMODS"/>
    <property type="match status" value="1"/>
</dbReference>
<name>A0A1Y4I434_PARDI</name>
<dbReference type="EMBL" id="NFJX01000024">
    <property type="protein sequence ID" value="OUP15068.1"/>
    <property type="molecule type" value="Genomic_DNA"/>
</dbReference>
<dbReference type="InterPro" id="IPR043519">
    <property type="entry name" value="NT_sf"/>
</dbReference>
<keyword evidence="2" id="KW-0808">Transferase</keyword>
<gene>
    <name evidence="2" type="ORF">B5F32_18685</name>
</gene>
<dbReference type="AlphaFoldDB" id="A0A1Y4I434"/>
<dbReference type="SUPFAM" id="SSF81301">
    <property type="entry name" value="Nucleotidyltransferase"/>
    <property type="match status" value="1"/>
</dbReference>
<dbReference type="GO" id="GO:0051607">
    <property type="term" value="P:defense response to virus"/>
    <property type="evidence" value="ECO:0007669"/>
    <property type="project" value="UniProtKB-KW"/>
</dbReference>
<sequence length="269" mass="31075">MDTVRKRGEIISIEQRSLVSQRYRRITRAVNSEFWGSTSETAHSLYVGSYGRGTAIDTSDIDILVELPRDEYNKYDALRGNGQSRLLQALKNAILQTYPNSDIHGDGQVVVINFSDGIKFEVLPAFRQLDWWGNWNGKYDYPDSNMGGNWLTTNPKSEQQAMKEKNVASNGLLFDTCKHMREIRDNYFRSYHLPGIVIDSFVYHNIADWHWLREGEQSSNQPIGTYEKRLYDSCPVWSFNLTAPGSNMPVDTYKYIDVLIKVLKYMTEE</sequence>
<dbReference type="GeneID" id="31796058"/>
<dbReference type="Proteomes" id="UP000195950">
    <property type="component" value="Unassembled WGS sequence"/>
</dbReference>
<organism evidence="2 3">
    <name type="scientific">Parabacteroides distasonis</name>
    <dbReference type="NCBI Taxonomy" id="823"/>
    <lineage>
        <taxon>Bacteria</taxon>
        <taxon>Pseudomonadati</taxon>
        <taxon>Bacteroidota</taxon>
        <taxon>Bacteroidia</taxon>
        <taxon>Bacteroidales</taxon>
        <taxon>Tannerellaceae</taxon>
        <taxon>Parabacteroides</taxon>
    </lineage>
</organism>
<dbReference type="RefSeq" id="WP_005652530.1">
    <property type="nucleotide sequence ID" value="NZ_NFJX01000024.1"/>
</dbReference>
<reference evidence="3" key="1">
    <citation type="submission" date="2017-04" db="EMBL/GenBank/DDBJ databases">
        <title>Function of individual gut microbiota members based on whole genome sequencing of pure cultures obtained from chicken caecum.</title>
        <authorList>
            <person name="Medvecky M."/>
            <person name="Cejkova D."/>
            <person name="Polansky O."/>
            <person name="Karasova D."/>
            <person name="Kubasova T."/>
            <person name="Cizek A."/>
            <person name="Rychlik I."/>
        </authorList>
    </citation>
    <scope>NUCLEOTIDE SEQUENCE [LARGE SCALE GENOMIC DNA]</scope>
    <source>
        <strain evidence="3">An199</strain>
    </source>
</reference>
<keyword evidence="1" id="KW-0051">Antiviral defense</keyword>
<evidence type="ECO:0000256" key="1">
    <source>
        <dbReference type="ARBA" id="ARBA00023118"/>
    </source>
</evidence>
<dbReference type="InterPro" id="IPR006116">
    <property type="entry name" value="NT_2-5OAS_ClassI-CCAase"/>
</dbReference>
<dbReference type="CDD" id="cd05400">
    <property type="entry name" value="NT_2-5OAS_ClassI-CCAase"/>
    <property type="match status" value="1"/>
</dbReference>
<evidence type="ECO:0000313" key="2">
    <source>
        <dbReference type="EMBL" id="OUP15068.1"/>
    </source>
</evidence>
<dbReference type="Gene3D" id="3.30.460.10">
    <property type="entry name" value="Beta Polymerase, domain 2"/>
    <property type="match status" value="1"/>
</dbReference>
<proteinExistence type="predicted"/>
<comment type="caution">
    <text evidence="2">The sequence shown here is derived from an EMBL/GenBank/DDBJ whole genome shotgun (WGS) entry which is preliminary data.</text>
</comment>
<dbReference type="GO" id="GO:0016779">
    <property type="term" value="F:nucleotidyltransferase activity"/>
    <property type="evidence" value="ECO:0007669"/>
    <property type="project" value="InterPro"/>
</dbReference>
<evidence type="ECO:0000313" key="3">
    <source>
        <dbReference type="Proteomes" id="UP000195950"/>
    </source>
</evidence>
<accession>A0A1Y4I434</accession>